<dbReference type="RefSeq" id="XP_045279939.1">
    <property type="nucleotide sequence ID" value="XM_045425738.1"/>
</dbReference>
<protein>
    <submittedName>
        <fullName evidence="1">Uncharacterized protein</fullName>
    </submittedName>
</protein>
<dbReference type="EMBL" id="EQ999974">
    <property type="protein sequence ID" value="OAT00212.1"/>
    <property type="molecule type" value="Genomic_DNA"/>
</dbReference>
<gene>
    <name evidence="1" type="ORF">BDCG_16514</name>
</gene>
<evidence type="ECO:0000313" key="2">
    <source>
        <dbReference type="Proteomes" id="UP000002039"/>
    </source>
</evidence>
<organism evidence="1 2">
    <name type="scientific">Ajellomyces dermatitidis (strain ER-3 / ATCC MYA-2586)</name>
    <name type="common">Blastomyces dermatitidis</name>
    <dbReference type="NCBI Taxonomy" id="559297"/>
    <lineage>
        <taxon>Eukaryota</taxon>
        <taxon>Fungi</taxon>
        <taxon>Dikarya</taxon>
        <taxon>Ascomycota</taxon>
        <taxon>Pezizomycotina</taxon>
        <taxon>Eurotiomycetes</taxon>
        <taxon>Eurotiomycetidae</taxon>
        <taxon>Onygenales</taxon>
        <taxon>Ajellomycetaceae</taxon>
        <taxon>Blastomyces</taxon>
    </lineage>
</organism>
<keyword evidence="2" id="KW-1185">Reference proteome</keyword>
<name>A0ABX2VSM9_AJEDR</name>
<evidence type="ECO:0000313" key="1">
    <source>
        <dbReference type="EMBL" id="OAT00212.1"/>
    </source>
</evidence>
<dbReference type="GeneID" id="69031406"/>
<proteinExistence type="predicted"/>
<accession>A0ABX2VSM9</accession>
<dbReference type="Proteomes" id="UP000002039">
    <property type="component" value="Unassembled WGS sequence"/>
</dbReference>
<sequence>MTHSIFTSMTQAVKLAMRFFIDLAGGGKTLFNGNDTLTRGGANNATCLYDAGLMNRDLIEKGKIMMKHVGSTVNIADGLTKSLAKPAFEEFVKRVGIQEIEKKE</sequence>
<reference evidence="2" key="1">
    <citation type="journal article" date="2015" name="PLoS Genet.">
        <title>The dynamic genome and transcriptome of the human fungal pathogen Blastomyces and close relative Emmonsia.</title>
        <authorList>
            <person name="Munoz J.F."/>
            <person name="Gauthier G.M."/>
            <person name="Desjardins C.A."/>
            <person name="Gallo J.E."/>
            <person name="Holder J."/>
            <person name="Sullivan T.D."/>
            <person name="Marty A.J."/>
            <person name="Carmen J.C."/>
            <person name="Chen Z."/>
            <person name="Ding L."/>
            <person name="Gujja S."/>
            <person name="Magrini V."/>
            <person name="Misas E."/>
            <person name="Mitreva M."/>
            <person name="Priest M."/>
            <person name="Saif S."/>
            <person name="Whiston E.A."/>
            <person name="Young S."/>
            <person name="Zeng Q."/>
            <person name="Goldman W.E."/>
            <person name="Mardis E.R."/>
            <person name="Taylor J.W."/>
            <person name="McEwen J.G."/>
            <person name="Clay O.K."/>
            <person name="Klein B.S."/>
            <person name="Cuomo C.A."/>
        </authorList>
    </citation>
    <scope>NUCLEOTIDE SEQUENCE [LARGE SCALE GENOMIC DNA]</scope>
    <source>
        <strain evidence="2">ER-3 / ATCC MYA-2586</strain>
    </source>
</reference>